<name>I0YKM2_COCSC</name>
<dbReference type="Proteomes" id="UP000007264">
    <property type="component" value="Unassembled WGS sequence"/>
</dbReference>
<dbReference type="AlphaFoldDB" id="I0YKM2"/>
<proteinExistence type="predicted"/>
<keyword evidence="3" id="KW-1185">Reference proteome</keyword>
<dbReference type="GeneID" id="17036891"/>
<dbReference type="EMBL" id="AGSI01000021">
    <property type="protein sequence ID" value="EIE18941.1"/>
    <property type="molecule type" value="Genomic_DNA"/>
</dbReference>
<evidence type="ECO:0000256" key="1">
    <source>
        <dbReference type="SAM" id="MobiDB-lite"/>
    </source>
</evidence>
<gene>
    <name evidence="2" type="ORF">COCSUDRAFT_59864</name>
</gene>
<comment type="caution">
    <text evidence="2">The sequence shown here is derived from an EMBL/GenBank/DDBJ whole genome shotgun (WGS) entry which is preliminary data.</text>
</comment>
<sequence length="99" mass="11013">MDDDFDLKAGPEGPAKAVVKDKLAEAQGKLGGKTDFDPGDRFRKGEDENPFKRPQAQERLTAVLDPEHHSSKEPGEMPQEAIVALHSNQVYDTHIPKRH</sequence>
<feature type="compositionally biased region" description="Basic and acidic residues" evidence="1">
    <location>
        <begin position="32"/>
        <end position="51"/>
    </location>
</feature>
<feature type="region of interest" description="Disordered" evidence="1">
    <location>
        <begin position="26"/>
        <end position="58"/>
    </location>
</feature>
<evidence type="ECO:0000313" key="3">
    <source>
        <dbReference type="Proteomes" id="UP000007264"/>
    </source>
</evidence>
<organism evidence="2 3">
    <name type="scientific">Coccomyxa subellipsoidea (strain C-169)</name>
    <name type="common">Green microalga</name>
    <dbReference type="NCBI Taxonomy" id="574566"/>
    <lineage>
        <taxon>Eukaryota</taxon>
        <taxon>Viridiplantae</taxon>
        <taxon>Chlorophyta</taxon>
        <taxon>core chlorophytes</taxon>
        <taxon>Trebouxiophyceae</taxon>
        <taxon>Trebouxiophyceae incertae sedis</taxon>
        <taxon>Coccomyxaceae</taxon>
        <taxon>Coccomyxa</taxon>
        <taxon>Coccomyxa subellipsoidea</taxon>
    </lineage>
</organism>
<dbReference type="RefSeq" id="XP_005643485.1">
    <property type="nucleotide sequence ID" value="XM_005643428.1"/>
</dbReference>
<reference evidence="2 3" key="1">
    <citation type="journal article" date="2012" name="Genome Biol.">
        <title>The genome of the polar eukaryotic microalga coccomyxa subellipsoidea reveals traits of cold adaptation.</title>
        <authorList>
            <person name="Blanc G."/>
            <person name="Agarkova I."/>
            <person name="Grimwood J."/>
            <person name="Kuo A."/>
            <person name="Brueggeman A."/>
            <person name="Dunigan D."/>
            <person name="Gurnon J."/>
            <person name="Ladunga I."/>
            <person name="Lindquist E."/>
            <person name="Lucas S."/>
            <person name="Pangilinan J."/>
            <person name="Proschold T."/>
            <person name="Salamov A."/>
            <person name="Schmutz J."/>
            <person name="Weeks D."/>
            <person name="Yamada T."/>
            <person name="Claverie J.M."/>
            <person name="Grigoriev I."/>
            <person name="Van Etten J."/>
            <person name="Lomsadze A."/>
            <person name="Borodovsky M."/>
        </authorList>
    </citation>
    <scope>NUCLEOTIDE SEQUENCE [LARGE SCALE GENOMIC DNA]</scope>
    <source>
        <strain evidence="2 3">C-169</strain>
    </source>
</reference>
<dbReference type="KEGG" id="csl:COCSUDRAFT_59864"/>
<protein>
    <submittedName>
        <fullName evidence="2">Uncharacterized protein</fullName>
    </submittedName>
</protein>
<evidence type="ECO:0000313" key="2">
    <source>
        <dbReference type="EMBL" id="EIE18941.1"/>
    </source>
</evidence>
<accession>I0YKM2</accession>